<accession>A0A803LLX0</accession>
<reference evidence="3" key="1">
    <citation type="journal article" date="2017" name="Nature">
        <title>The genome of Chenopodium quinoa.</title>
        <authorList>
            <person name="Jarvis D.E."/>
            <person name="Ho Y.S."/>
            <person name="Lightfoot D.J."/>
            <person name="Schmoeckel S.M."/>
            <person name="Li B."/>
            <person name="Borm T.J.A."/>
            <person name="Ohyanagi H."/>
            <person name="Mineta K."/>
            <person name="Michell C.T."/>
            <person name="Saber N."/>
            <person name="Kharbatia N.M."/>
            <person name="Rupper R.R."/>
            <person name="Sharp A.R."/>
            <person name="Dally N."/>
            <person name="Boughton B.A."/>
            <person name="Woo Y.H."/>
            <person name="Gao G."/>
            <person name="Schijlen E.G.W.M."/>
            <person name="Guo X."/>
            <person name="Momin A.A."/>
            <person name="Negrao S."/>
            <person name="Al-Babili S."/>
            <person name="Gehring C."/>
            <person name="Roessner U."/>
            <person name="Jung C."/>
            <person name="Murphy K."/>
            <person name="Arold S.T."/>
            <person name="Gojobori T."/>
            <person name="van der Linden C.G."/>
            <person name="van Loo E.N."/>
            <person name="Jellen E.N."/>
            <person name="Maughan P.J."/>
            <person name="Tester M."/>
        </authorList>
    </citation>
    <scope>NUCLEOTIDE SEQUENCE [LARGE SCALE GENOMIC DNA]</scope>
    <source>
        <strain evidence="3">cv. PI 614886</strain>
    </source>
</reference>
<evidence type="ECO:0000259" key="2">
    <source>
        <dbReference type="Pfam" id="PF13966"/>
    </source>
</evidence>
<dbReference type="Pfam" id="PF13966">
    <property type="entry name" value="zf-RVT"/>
    <property type="match status" value="1"/>
</dbReference>
<dbReference type="PANTHER" id="PTHR47723:SF21">
    <property type="entry name" value="POLYNUCLEOTIDYL TRANSFERASE, RIBONUCLEASE H-LIKE SUPERFAMILY PROTEIN"/>
    <property type="match status" value="1"/>
</dbReference>
<dbReference type="PANTHER" id="PTHR47723">
    <property type="entry name" value="OS05G0353850 PROTEIN"/>
    <property type="match status" value="1"/>
</dbReference>
<evidence type="ECO:0008006" key="5">
    <source>
        <dbReference type="Google" id="ProtNLM"/>
    </source>
</evidence>
<evidence type="ECO:0000313" key="3">
    <source>
        <dbReference type="EnsemblPlants" id="AUR62015281-RA:cds"/>
    </source>
</evidence>
<proteinExistence type="predicted"/>
<dbReference type="GO" id="GO:0004523">
    <property type="term" value="F:RNA-DNA hybrid ribonuclease activity"/>
    <property type="evidence" value="ECO:0007669"/>
    <property type="project" value="InterPro"/>
</dbReference>
<keyword evidence="4" id="KW-1185">Reference proteome</keyword>
<dbReference type="EnsemblPlants" id="AUR62015281-RA">
    <property type="protein sequence ID" value="AUR62015281-RA:cds"/>
    <property type="gene ID" value="AUR62015281"/>
</dbReference>
<reference evidence="3" key="2">
    <citation type="submission" date="2021-03" db="UniProtKB">
        <authorList>
            <consortium name="EnsemblPlants"/>
        </authorList>
    </citation>
    <scope>IDENTIFICATION</scope>
</reference>
<dbReference type="GO" id="GO:0003676">
    <property type="term" value="F:nucleic acid binding"/>
    <property type="evidence" value="ECO:0007669"/>
    <property type="project" value="InterPro"/>
</dbReference>
<evidence type="ECO:0000259" key="1">
    <source>
        <dbReference type="Pfam" id="PF13456"/>
    </source>
</evidence>
<feature type="domain" description="Reverse transcriptase zinc-binding" evidence="2">
    <location>
        <begin position="101"/>
        <end position="186"/>
    </location>
</feature>
<dbReference type="Gramene" id="AUR62015281-RA">
    <property type="protein sequence ID" value="AUR62015281-RA:cds"/>
    <property type="gene ID" value="AUR62015281"/>
</dbReference>
<protein>
    <recommendedName>
        <fullName evidence="5">Reverse transcriptase zinc-binding domain-containing protein</fullName>
    </recommendedName>
</protein>
<dbReference type="InterPro" id="IPR002156">
    <property type="entry name" value="RNaseH_domain"/>
</dbReference>
<feature type="domain" description="RNase H type-1" evidence="1">
    <location>
        <begin position="256"/>
        <end position="341"/>
    </location>
</feature>
<organism evidence="3 4">
    <name type="scientific">Chenopodium quinoa</name>
    <name type="common">Quinoa</name>
    <dbReference type="NCBI Taxonomy" id="63459"/>
    <lineage>
        <taxon>Eukaryota</taxon>
        <taxon>Viridiplantae</taxon>
        <taxon>Streptophyta</taxon>
        <taxon>Embryophyta</taxon>
        <taxon>Tracheophyta</taxon>
        <taxon>Spermatophyta</taxon>
        <taxon>Magnoliopsida</taxon>
        <taxon>eudicotyledons</taxon>
        <taxon>Gunneridae</taxon>
        <taxon>Pentapetalae</taxon>
        <taxon>Caryophyllales</taxon>
        <taxon>Chenopodiaceae</taxon>
        <taxon>Chenopodioideae</taxon>
        <taxon>Atripliceae</taxon>
        <taxon>Chenopodium</taxon>
    </lineage>
</organism>
<dbReference type="InterPro" id="IPR053151">
    <property type="entry name" value="RNase_H-like"/>
</dbReference>
<name>A0A803LLX0_CHEQI</name>
<sequence>MSAKVPANASYTWRSLMAARDLVAKGDRKLIGTGSNIDVWKDLWVPSLPNFRPPISDGEWNLNVLKSHFLEWEVNEVLKIPIPRFGEIDSWTWHFTKSGDFSVRSAYHAALGATNENSISSSSLNHDTTLSYLWAAKLPPKIKHFGWRALRNALPVRSNLKKRGICADDTCPMCGDAPEMIGHACFFFLQCCEDIVSLLWGIWLRGNAWTFENKDVHIVDVLRKAAGIIGEYDKANAISPYDISIRPEVPKSVDIGVGGIARDSVGDIMLAVCNRKRGCPGVDSAEAIAARDCLGIALEAGLNKIILESDSFKLVQHLKGRKQEPSYFGLIVADILKLAEACSFFGVFILEDMGMELLIN</sequence>
<dbReference type="AlphaFoldDB" id="A0A803LLX0"/>
<dbReference type="OMA" id="EMIGHAC"/>
<dbReference type="Pfam" id="PF13456">
    <property type="entry name" value="RVT_3"/>
    <property type="match status" value="1"/>
</dbReference>
<evidence type="ECO:0000313" key="4">
    <source>
        <dbReference type="Proteomes" id="UP000596660"/>
    </source>
</evidence>
<dbReference type="Proteomes" id="UP000596660">
    <property type="component" value="Unplaced"/>
</dbReference>
<dbReference type="InterPro" id="IPR026960">
    <property type="entry name" value="RVT-Znf"/>
</dbReference>